<gene>
    <name evidence="16" type="ORF">N781_01395</name>
</gene>
<name>A0A0A5GKR9_9BACI</name>
<dbReference type="InterPro" id="IPR006070">
    <property type="entry name" value="Sua5-like_dom"/>
</dbReference>
<keyword evidence="7 13" id="KW-0819">tRNA processing</keyword>
<evidence type="ECO:0000256" key="9">
    <source>
        <dbReference type="ARBA" id="ARBA00022741"/>
    </source>
</evidence>
<keyword evidence="5 13" id="KW-0963">Cytoplasm</keyword>
<evidence type="ECO:0000259" key="15">
    <source>
        <dbReference type="PROSITE" id="PS51163"/>
    </source>
</evidence>
<feature type="binding site" evidence="14">
    <location>
        <position position="99"/>
    </location>
    <ligand>
        <name>L-threonine</name>
        <dbReference type="ChEBI" id="CHEBI:57926"/>
    </ligand>
</feature>
<keyword evidence="9 13" id="KW-0547">Nucleotide-binding</keyword>
<feature type="binding site" evidence="14">
    <location>
        <position position="13"/>
    </location>
    <ligand>
        <name>L-threonine</name>
        <dbReference type="ChEBI" id="CHEBI:57926"/>
    </ligand>
</feature>
<feature type="binding site" evidence="14">
    <location>
        <position position="121"/>
    </location>
    <ligand>
        <name>ATP</name>
        <dbReference type="ChEBI" id="CHEBI:30616"/>
    </ligand>
</feature>
<feature type="binding site" evidence="14">
    <location>
        <position position="45"/>
    </location>
    <ligand>
        <name>L-threonine</name>
        <dbReference type="ChEBI" id="CHEBI:57926"/>
    </ligand>
</feature>
<evidence type="ECO:0000256" key="1">
    <source>
        <dbReference type="ARBA" id="ARBA00004496"/>
    </source>
</evidence>
<feature type="binding site" evidence="14">
    <location>
        <position position="212"/>
    </location>
    <ligand>
        <name>ATP</name>
        <dbReference type="ChEBI" id="CHEBI:30616"/>
    </ligand>
</feature>
<feature type="binding site" evidence="14">
    <location>
        <position position="159"/>
    </location>
    <ligand>
        <name>L-threonine</name>
        <dbReference type="ChEBI" id="CHEBI:57926"/>
    </ligand>
</feature>
<dbReference type="Pfam" id="PF01300">
    <property type="entry name" value="Sua5_yciO_yrdC"/>
    <property type="match status" value="1"/>
</dbReference>
<evidence type="ECO:0000256" key="14">
    <source>
        <dbReference type="PIRSR" id="PIRSR004930-1"/>
    </source>
</evidence>
<keyword evidence="17" id="KW-1185">Reference proteome</keyword>
<feature type="domain" description="YrdC-like" evidence="15">
    <location>
        <begin position="1"/>
        <end position="177"/>
    </location>
</feature>
<dbReference type="Gene3D" id="3.40.50.11030">
    <property type="entry name" value="Threonylcarbamoyl-AMP synthase, C-terminal domain"/>
    <property type="match status" value="1"/>
</dbReference>
<dbReference type="PROSITE" id="PS51163">
    <property type="entry name" value="YRDC"/>
    <property type="match status" value="1"/>
</dbReference>
<sequence length="320" mass="33794">MQQQQVVAFPTETVYGLGADATNEEAVQAIFDAKGRPSDNPLIVHVGNKEQVYEVVESIPPMAHALIDAYAPGPLTLIMKSNGVSAPNVTAGLSTVAVRIPDHPVAKALLETANLPLAAPSANRSGRPSPTTAQHVYEDLEGRIAGIVDGGATGIGVESTVVDCTGDKPIILRPGGITKEQIEAVAGPVGNDESSLNADDQPRSPGMKYTHYAPEAPLWLVEGDVPFFKAQIAVLQQNGKKVGVMASEELAPEVEQADFVHVYGSRASLNEVAVGLYNALRSFNTKDVDVILSEVFPEEGMGVAVMNRLRKAASETIVQP</sequence>
<dbReference type="PANTHER" id="PTHR17490">
    <property type="entry name" value="SUA5"/>
    <property type="match status" value="1"/>
</dbReference>
<evidence type="ECO:0000256" key="4">
    <source>
        <dbReference type="ARBA" id="ARBA00015492"/>
    </source>
</evidence>
<evidence type="ECO:0000256" key="8">
    <source>
        <dbReference type="ARBA" id="ARBA00022695"/>
    </source>
</evidence>
<organism evidence="16 17">
    <name type="scientific">Pontibacillus halophilus JSM 076056 = DSM 19796</name>
    <dbReference type="NCBI Taxonomy" id="1385510"/>
    <lineage>
        <taxon>Bacteria</taxon>
        <taxon>Bacillati</taxon>
        <taxon>Bacillota</taxon>
        <taxon>Bacilli</taxon>
        <taxon>Bacillales</taxon>
        <taxon>Bacillaceae</taxon>
        <taxon>Pontibacillus</taxon>
    </lineage>
</organism>
<evidence type="ECO:0000256" key="10">
    <source>
        <dbReference type="ARBA" id="ARBA00022840"/>
    </source>
</evidence>
<evidence type="ECO:0000256" key="7">
    <source>
        <dbReference type="ARBA" id="ARBA00022694"/>
    </source>
</evidence>
<evidence type="ECO:0000256" key="3">
    <source>
        <dbReference type="ARBA" id="ARBA00012584"/>
    </source>
</evidence>
<feature type="binding site" evidence="14">
    <location>
        <position position="129"/>
    </location>
    <ligand>
        <name>ATP</name>
        <dbReference type="ChEBI" id="CHEBI:30616"/>
    </ligand>
</feature>
<dbReference type="Pfam" id="PF03481">
    <property type="entry name" value="Sua5_C"/>
    <property type="match status" value="1"/>
</dbReference>
<protein>
    <recommendedName>
        <fullName evidence="4 13">Threonylcarbamoyl-AMP synthase</fullName>
        <shortName evidence="13">TC-AMP synthase</shortName>
        <ecNumber evidence="3 13">2.7.7.87</ecNumber>
    </recommendedName>
    <alternativeName>
        <fullName evidence="11 13">L-threonylcarbamoyladenylate synthase</fullName>
    </alternativeName>
</protein>
<feature type="binding site" evidence="14">
    <location>
        <position position="40"/>
    </location>
    <ligand>
        <name>ATP</name>
        <dbReference type="ChEBI" id="CHEBI:30616"/>
    </ligand>
</feature>
<comment type="function">
    <text evidence="13">Required for the formation of a threonylcarbamoyl group on adenosine at position 37 (t(6)A37) in tRNAs that read codons beginning with adenine.</text>
</comment>
<comment type="catalytic activity">
    <reaction evidence="12 13">
        <text>L-threonine + hydrogencarbonate + ATP = L-threonylcarbamoyladenylate + diphosphate + H2O</text>
        <dbReference type="Rhea" id="RHEA:36407"/>
        <dbReference type="ChEBI" id="CHEBI:15377"/>
        <dbReference type="ChEBI" id="CHEBI:17544"/>
        <dbReference type="ChEBI" id="CHEBI:30616"/>
        <dbReference type="ChEBI" id="CHEBI:33019"/>
        <dbReference type="ChEBI" id="CHEBI:57926"/>
        <dbReference type="ChEBI" id="CHEBI:73682"/>
        <dbReference type="EC" id="2.7.7.87"/>
    </reaction>
</comment>
<dbReference type="InterPro" id="IPR005145">
    <property type="entry name" value="Sua5_C"/>
</dbReference>
<evidence type="ECO:0000256" key="13">
    <source>
        <dbReference type="PIRNR" id="PIRNR004930"/>
    </source>
</evidence>
<evidence type="ECO:0000256" key="6">
    <source>
        <dbReference type="ARBA" id="ARBA00022679"/>
    </source>
</evidence>
<dbReference type="PIRSF" id="PIRSF004930">
    <property type="entry name" value="Tln_factor_SUA5"/>
    <property type="match status" value="1"/>
</dbReference>
<dbReference type="InterPro" id="IPR038385">
    <property type="entry name" value="Sua5/YwlC_C"/>
</dbReference>
<dbReference type="NCBIfam" id="TIGR00057">
    <property type="entry name" value="L-threonylcarbamoyladenylate synthase"/>
    <property type="match status" value="1"/>
</dbReference>
<dbReference type="Gene3D" id="3.90.870.10">
    <property type="entry name" value="DHBP synthase"/>
    <property type="match status" value="1"/>
</dbReference>
<dbReference type="EC" id="2.7.7.87" evidence="3 13"/>
<comment type="subcellular location">
    <subcellularLocation>
        <location evidence="1 13">Cytoplasm</location>
    </subcellularLocation>
</comment>
<dbReference type="SUPFAM" id="SSF55821">
    <property type="entry name" value="YrdC/RibB"/>
    <property type="match status" value="1"/>
</dbReference>
<evidence type="ECO:0000256" key="2">
    <source>
        <dbReference type="ARBA" id="ARBA00007663"/>
    </source>
</evidence>
<keyword evidence="6 13" id="KW-0808">Transferase</keyword>
<dbReference type="GO" id="GO:0008033">
    <property type="term" value="P:tRNA processing"/>
    <property type="evidence" value="ECO:0007669"/>
    <property type="project" value="UniProtKB-KW"/>
</dbReference>
<evidence type="ECO:0000313" key="17">
    <source>
        <dbReference type="Proteomes" id="UP000030528"/>
    </source>
</evidence>
<dbReference type="InterPro" id="IPR050156">
    <property type="entry name" value="TC-AMP_synthase_SUA5"/>
</dbReference>
<feature type="binding site" evidence="14">
    <location>
        <position position="119"/>
    </location>
    <ligand>
        <name>L-threonine</name>
        <dbReference type="ChEBI" id="CHEBI:57926"/>
    </ligand>
</feature>
<evidence type="ECO:0000256" key="5">
    <source>
        <dbReference type="ARBA" id="ARBA00022490"/>
    </source>
</evidence>
<dbReference type="FunFam" id="3.90.870.10:FF:000008">
    <property type="entry name" value="Threonylcarbamoyl-AMP synthase"/>
    <property type="match status" value="1"/>
</dbReference>
<reference evidence="16 17" key="1">
    <citation type="submission" date="2013-08" db="EMBL/GenBank/DDBJ databases">
        <authorList>
            <person name="Huang J."/>
            <person name="Wang G."/>
        </authorList>
    </citation>
    <scope>NUCLEOTIDE SEQUENCE [LARGE SCALE GENOMIC DNA]</scope>
    <source>
        <strain evidence="16 17">JSM 076056</strain>
    </source>
</reference>
<feature type="binding site" evidence="14">
    <location>
        <position position="173"/>
    </location>
    <ligand>
        <name>ATP</name>
        <dbReference type="ChEBI" id="CHEBI:30616"/>
    </ligand>
</feature>
<evidence type="ECO:0000313" key="16">
    <source>
        <dbReference type="EMBL" id="KGX93876.1"/>
    </source>
</evidence>
<proteinExistence type="inferred from homology"/>
<dbReference type="eggNOG" id="COG0009">
    <property type="taxonomic scope" value="Bacteria"/>
</dbReference>
<dbReference type="PANTHER" id="PTHR17490:SF16">
    <property type="entry name" value="THREONYLCARBAMOYL-AMP SYNTHASE"/>
    <property type="match status" value="1"/>
</dbReference>
<dbReference type="InterPro" id="IPR017945">
    <property type="entry name" value="DHBP_synth_RibB-like_a/b_dom"/>
</dbReference>
<comment type="caution">
    <text evidence="16">The sequence shown here is derived from an EMBL/GenBank/DDBJ whole genome shotgun (WGS) entry which is preliminary data.</text>
</comment>
<evidence type="ECO:0000256" key="11">
    <source>
        <dbReference type="ARBA" id="ARBA00029774"/>
    </source>
</evidence>
<dbReference type="InterPro" id="IPR010923">
    <property type="entry name" value="T(6)A37_SUA5"/>
</dbReference>
<accession>A0A0A5GKR9</accession>
<evidence type="ECO:0000256" key="12">
    <source>
        <dbReference type="ARBA" id="ARBA00048366"/>
    </source>
</evidence>
<keyword evidence="8 13" id="KW-0548">Nucleotidyltransferase</keyword>
<dbReference type="GO" id="GO:0005524">
    <property type="term" value="F:ATP binding"/>
    <property type="evidence" value="ECO:0007669"/>
    <property type="project" value="UniProtKB-UniRule"/>
</dbReference>
<dbReference type="GO" id="GO:0003725">
    <property type="term" value="F:double-stranded RNA binding"/>
    <property type="evidence" value="ECO:0007669"/>
    <property type="project" value="UniProtKB-UniRule"/>
</dbReference>
<dbReference type="GO" id="GO:0005737">
    <property type="term" value="C:cytoplasm"/>
    <property type="evidence" value="ECO:0007669"/>
    <property type="project" value="UniProtKB-SubCell"/>
</dbReference>
<dbReference type="GO" id="GO:0000049">
    <property type="term" value="F:tRNA binding"/>
    <property type="evidence" value="ECO:0007669"/>
    <property type="project" value="TreeGrafter"/>
</dbReference>
<dbReference type="FunFam" id="3.40.50.11030:FF:000001">
    <property type="entry name" value="Threonylcarbamoyl-AMP synthase"/>
    <property type="match status" value="1"/>
</dbReference>
<feature type="binding site" evidence="14">
    <location>
        <position position="36"/>
    </location>
    <ligand>
        <name>L-threonine</name>
        <dbReference type="ChEBI" id="CHEBI:57926"/>
    </ligand>
</feature>
<dbReference type="AlphaFoldDB" id="A0A0A5GKR9"/>
<dbReference type="EMBL" id="AVPE01000001">
    <property type="protein sequence ID" value="KGX93876.1"/>
    <property type="molecule type" value="Genomic_DNA"/>
</dbReference>
<feature type="binding site" evidence="14">
    <location>
        <position position="95"/>
    </location>
    <ligand>
        <name>ATP</name>
        <dbReference type="ChEBI" id="CHEBI:30616"/>
    </ligand>
</feature>
<dbReference type="GO" id="GO:0061710">
    <property type="term" value="F:L-threonylcarbamoyladenylate synthase"/>
    <property type="evidence" value="ECO:0007669"/>
    <property type="project" value="UniProtKB-EC"/>
</dbReference>
<dbReference type="STRING" id="1385510.GCA_000425205_00200"/>
<dbReference type="Proteomes" id="UP000030528">
    <property type="component" value="Unassembled WGS sequence"/>
</dbReference>
<dbReference type="GO" id="GO:0006450">
    <property type="term" value="P:regulation of translational fidelity"/>
    <property type="evidence" value="ECO:0007669"/>
    <property type="project" value="TreeGrafter"/>
</dbReference>
<comment type="similarity">
    <text evidence="2 13">Belongs to the SUA5 family.</text>
</comment>
<keyword evidence="10 13" id="KW-0067">ATP-binding</keyword>